<evidence type="ECO:0000313" key="1">
    <source>
        <dbReference type="Proteomes" id="UP000515163"/>
    </source>
</evidence>
<dbReference type="InterPro" id="IPR029063">
    <property type="entry name" value="SAM-dependent_MTases_sf"/>
</dbReference>
<dbReference type="Proteomes" id="UP000515163">
    <property type="component" value="Unplaced"/>
</dbReference>
<dbReference type="OrthoDB" id="5977005at2759"/>
<accession>A0A6P8IIC6</accession>
<gene>
    <name evidence="2" type="primary">LOC116301610</name>
</gene>
<dbReference type="RefSeq" id="XP_031566557.1">
    <property type="nucleotide sequence ID" value="XM_031710697.1"/>
</dbReference>
<evidence type="ECO:0000313" key="2">
    <source>
        <dbReference type="RefSeq" id="XP_031566557.1"/>
    </source>
</evidence>
<dbReference type="GeneID" id="116301610"/>
<protein>
    <submittedName>
        <fullName evidence="2">Histamine N-methyltransferase-like</fullName>
    </submittedName>
</protein>
<reference evidence="2" key="1">
    <citation type="submission" date="2025-08" db="UniProtKB">
        <authorList>
            <consortium name="RefSeq"/>
        </authorList>
    </citation>
    <scope>IDENTIFICATION</scope>
    <source>
        <tissue evidence="2">Tentacle</tissue>
    </source>
</reference>
<keyword evidence="1" id="KW-1185">Reference proteome</keyword>
<dbReference type="SUPFAM" id="SSF53335">
    <property type="entry name" value="S-adenosyl-L-methionine-dependent methyltransferases"/>
    <property type="match status" value="1"/>
</dbReference>
<name>A0A6P8IIC6_ACTTE</name>
<sequence>MNFVHNTSYVQGYKTYLKRSNQREANISCLQQHIPAELQELELGKGNPRFSILSIGAGDGFIDQEILKFVRVGYLNAGDKQLQEVEILNTAVEPNTAFLGQYKESIERPSDETKGPSNQRSIQFDLKPMSFEEYAKSKHDQNQYDLVHAIHSLYYVESMESTLKHCYHNELGEKGLIVCLLGTKSHFAILTKFILKKFRPEYRIPSTGTAEDVIRVAEKNFMKYKKVVVAFSVDVTSVFDQRSEEGGHLLDFSTLEDNYHQTADPDELKEILKMFLILINYS</sequence>
<dbReference type="Gene3D" id="3.40.50.150">
    <property type="entry name" value="Vaccinia Virus protein VP39"/>
    <property type="match status" value="1"/>
</dbReference>
<dbReference type="AlphaFoldDB" id="A0A6P8IIC6"/>
<dbReference type="FunCoup" id="A0A6P8IIC6">
    <property type="interactions" value="605"/>
</dbReference>
<organism evidence="1 2">
    <name type="scientific">Actinia tenebrosa</name>
    <name type="common">Australian red waratah sea anemone</name>
    <dbReference type="NCBI Taxonomy" id="6105"/>
    <lineage>
        <taxon>Eukaryota</taxon>
        <taxon>Metazoa</taxon>
        <taxon>Cnidaria</taxon>
        <taxon>Anthozoa</taxon>
        <taxon>Hexacorallia</taxon>
        <taxon>Actiniaria</taxon>
        <taxon>Actiniidae</taxon>
        <taxon>Actinia</taxon>
    </lineage>
</organism>
<proteinExistence type="predicted"/>
<dbReference type="KEGG" id="aten:116301610"/>
<dbReference type="InParanoid" id="A0A6P8IIC6"/>